<evidence type="ECO:0000313" key="2">
    <source>
        <dbReference type="Proteomes" id="UP000037035"/>
    </source>
</evidence>
<proteinExistence type="predicted"/>
<sequence>MVLGNEGFLSCLYERMSQCLSEKTCNQPAGLMPYSIKNPFHHLRITGIIPYKASKEYSYIYHRYHQLLVALPISFQLFWPVLLVQRNGSSPSIVQLWFGCHGNQHCAQAADVSAAPAACGFLAGIRWGNTTQQSHIYLHFKYFQFLTSLYHHHHLNIYFSNNIGVFHKLLNCGHHILYGFRFQEGTLWLPKMQTQQKHWREAARNGGKSLPKALVDMTLEEFPSLLDTGKKACLRSDTTLSSCSSDNHEYKPISITRRMYSSYACQFEGNDLNVDSSVLLDYVMIFVAWLYLVCGISQARC</sequence>
<keyword evidence="2" id="KW-1185">Reference proteome</keyword>
<dbReference type="Proteomes" id="UP000037035">
    <property type="component" value="Unassembled WGS sequence"/>
</dbReference>
<dbReference type="VEuPathDB" id="FungiDB:VP01_2820g2"/>
<dbReference type="EMBL" id="LAVV01007747">
    <property type="protein sequence ID" value="KNZ54897.1"/>
    <property type="molecule type" value="Genomic_DNA"/>
</dbReference>
<evidence type="ECO:0000313" key="1">
    <source>
        <dbReference type="EMBL" id="KNZ54897.1"/>
    </source>
</evidence>
<organism evidence="1 2">
    <name type="scientific">Puccinia sorghi</name>
    <dbReference type="NCBI Taxonomy" id="27349"/>
    <lineage>
        <taxon>Eukaryota</taxon>
        <taxon>Fungi</taxon>
        <taxon>Dikarya</taxon>
        <taxon>Basidiomycota</taxon>
        <taxon>Pucciniomycotina</taxon>
        <taxon>Pucciniomycetes</taxon>
        <taxon>Pucciniales</taxon>
        <taxon>Pucciniaceae</taxon>
        <taxon>Puccinia</taxon>
    </lineage>
</organism>
<name>A0A0L6V328_9BASI</name>
<dbReference type="AlphaFoldDB" id="A0A0L6V328"/>
<protein>
    <submittedName>
        <fullName evidence="1">Uncharacterized protein</fullName>
    </submittedName>
</protein>
<gene>
    <name evidence="1" type="ORF">VP01_2820g2</name>
</gene>
<accession>A0A0L6V328</accession>
<comment type="caution">
    <text evidence="1">The sequence shown here is derived from an EMBL/GenBank/DDBJ whole genome shotgun (WGS) entry which is preliminary data.</text>
</comment>
<feature type="non-terminal residue" evidence="1">
    <location>
        <position position="301"/>
    </location>
</feature>
<reference evidence="1 2" key="1">
    <citation type="submission" date="2015-08" db="EMBL/GenBank/DDBJ databases">
        <title>Next Generation Sequencing and Analysis of the Genome of Puccinia sorghi L Schw, the Causal Agent of Maize Common Rust.</title>
        <authorList>
            <person name="Rochi L."/>
            <person name="Burguener G."/>
            <person name="Darino M."/>
            <person name="Turjanski A."/>
            <person name="Kreff E."/>
            <person name="Dieguez M.J."/>
            <person name="Sacco F."/>
        </authorList>
    </citation>
    <scope>NUCLEOTIDE SEQUENCE [LARGE SCALE GENOMIC DNA]</scope>
    <source>
        <strain evidence="1 2">RO10H11247</strain>
    </source>
</reference>